<evidence type="ECO:0000313" key="2">
    <source>
        <dbReference type="Proteomes" id="UP000245626"/>
    </source>
</evidence>
<dbReference type="Proteomes" id="UP000245626">
    <property type="component" value="Unassembled WGS sequence"/>
</dbReference>
<sequence length="1064" mass="117206">MQADNERTIRGRMPSTRGHRDRENNPTSPNSSRIDIPGQGEEITFTPTKLGSSPTQRHPYVRASSYDPPFSPVAMEPPGSRTDPQGASQGRNGSLAVDFGSSSPYSEASSQVATTPLVATSIPSRPDSQNEKRSGVSNRWWPEAPSRFMRSSNSGLVRYTDEVDGGGSSEMSFEDGASPNFLTTHGPNQSRLGSASNLPYQMLKSGVFSSGGGLGGYTSSAEGDLQSNPPSRLTSRAPTPSVASNLIEVTDDAPDPADATESEISEYDERSRLRKTALGGQKNSMASVFKNLGGGWQKEHLLGAPGHSVPSGTKARSSRKSKWTKMKMSDRGLSLHSSGLPSSSPKSRRRPTSSSSRFLHPLRMLTSLLGKAFRTLFGPIHPITIMIALVLISSFVASVTMLIIYILNPDKEPLPWRTYCQQQPAFPHAFADALAPVDVFVGVFSIDSAYERRHMIRSTYAAHTVPLDPRTGLPTSNVQVKFIIGRPRKAHARRVALEMETFNDIVVLDMEENMNRGKTHAYFTWAAENATVPFLRPVADKKAPLSSVGGGGGGDGGNHAFEAREQSVGGPMQYEVAWKKADYVVKADDDAYIILDELERHLRVAPRQMTYWGYLIRNWFMGGECYALSSDLVNYVATSEHILHYTRGKEDKKVAQWINLHPNRSAINWVSEHCWIYDHPKAGTAYSHGFLFPDYVEKIKLESRRGLSDQEIARRGGEHRSKSYSTVSKWHQPYIPPRDDLTIEEEVEALVEGGGRWAGTWVRGEEGNDVQVWVPWERIVFEANDERLRSPITPKMPSHVALAEEVTIDPTTGLTIRSFHSRQREMYPPRGEEGLQSRKEEGEREEERGNLKARSVVAPPSPRSMDDQGQELEERNPGWLSGGRGGNGPSGLLANLPLIPGLGSLGKMHRNAGAGHGNFYTSRSPPPRLIPLPSNKDGEGEAAKLRARRYLGRPHGGTVVVHFLKKSEWFYETALAFSGKDKTWPDGAGGAGSEWRVFGSPLVRREDNFVSEGRSQPRPDYQSASYVAQVAEPLIDAHPVKGGPKKESYRELAEDADLGLSHDH</sequence>
<organism evidence="1 2">
    <name type="scientific">Violaceomyces palustris</name>
    <dbReference type="NCBI Taxonomy" id="1673888"/>
    <lineage>
        <taxon>Eukaryota</taxon>
        <taxon>Fungi</taxon>
        <taxon>Dikarya</taxon>
        <taxon>Basidiomycota</taxon>
        <taxon>Ustilaginomycotina</taxon>
        <taxon>Ustilaginomycetes</taxon>
        <taxon>Violaceomycetales</taxon>
        <taxon>Violaceomycetaceae</taxon>
        <taxon>Violaceomyces</taxon>
    </lineage>
</organism>
<proteinExistence type="predicted"/>
<protein>
    <submittedName>
        <fullName evidence="1">Uncharacterized protein</fullName>
    </submittedName>
</protein>
<evidence type="ECO:0000313" key="1">
    <source>
        <dbReference type="EMBL" id="PWN53972.1"/>
    </source>
</evidence>
<keyword evidence="2" id="KW-1185">Reference proteome</keyword>
<accession>A0ACD0P7E3</accession>
<dbReference type="EMBL" id="KZ819702">
    <property type="protein sequence ID" value="PWN53972.1"/>
    <property type="molecule type" value="Genomic_DNA"/>
</dbReference>
<gene>
    <name evidence="1" type="ORF">IE53DRAFT_71576</name>
</gene>
<reference evidence="1 2" key="1">
    <citation type="journal article" date="2018" name="Mol. Biol. Evol.">
        <title>Broad Genomic Sampling Reveals a Smut Pathogenic Ancestry of the Fungal Clade Ustilaginomycotina.</title>
        <authorList>
            <person name="Kijpornyongpan T."/>
            <person name="Mondo S.J."/>
            <person name="Barry K."/>
            <person name="Sandor L."/>
            <person name="Lee J."/>
            <person name="Lipzen A."/>
            <person name="Pangilinan J."/>
            <person name="LaButti K."/>
            <person name="Hainaut M."/>
            <person name="Henrissat B."/>
            <person name="Grigoriev I.V."/>
            <person name="Spatafora J.W."/>
            <person name="Aime M.C."/>
        </authorList>
    </citation>
    <scope>NUCLEOTIDE SEQUENCE [LARGE SCALE GENOMIC DNA]</scope>
    <source>
        <strain evidence="1 2">SA 807</strain>
    </source>
</reference>
<name>A0ACD0P7E3_9BASI</name>